<dbReference type="EMBL" id="MK500599">
    <property type="protein sequence ID" value="QBK93592.1"/>
    <property type="molecule type" value="Genomic_DNA"/>
</dbReference>
<gene>
    <name evidence="1" type="ORF">LCPAC404_02960</name>
</gene>
<protein>
    <submittedName>
        <fullName evidence="1">Uncharacterized protein</fullName>
    </submittedName>
</protein>
<sequence>MQRKIWYIIQEHTVLTENLTVNAKIVRMTLFAVLMIVKKNRYMELSKDSLQSAKPIEKIVW</sequence>
<accession>A0A481ZEB7</accession>
<name>A0A481ZEB7_9VIRU</name>
<reference evidence="1" key="1">
    <citation type="journal article" date="2019" name="MBio">
        <title>Virus Genomes from Deep Sea Sediments Expand the Ocean Megavirome and Support Independent Origins of Viral Gigantism.</title>
        <authorList>
            <person name="Backstrom D."/>
            <person name="Yutin N."/>
            <person name="Jorgensen S.L."/>
            <person name="Dharamshi J."/>
            <person name="Homa F."/>
            <person name="Zaremba-Niedwiedzka K."/>
            <person name="Spang A."/>
            <person name="Wolf Y.I."/>
            <person name="Koonin E.V."/>
            <person name="Ettema T.J."/>
        </authorList>
    </citation>
    <scope>NUCLEOTIDE SEQUENCE</scope>
</reference>
<evidence type="ECO:0000313" key="1">
    <source>
        <dbReference type="EMBL" id="QBK93592.1"/>
    </source>
</evidence>
<proteinExistence type="predicted"/>
<organism evidence="1">
    <name type="scientific">Pithovirus LCPAC404</name>
    <dbReference type="NCBI Taxonomy" id="2506597"/>
    <lineage>
        <taxon>Viruses</taxon>
        <taxon>Pithoviruses</taxon>
    </lineage>
</organism>